<protein>
    <submittedName>
        <fullName evidence="3">(northern house mosquito) hypothetical protein</fullName>
    </submittedName>
</protein>
<evidence type="ECO:0000313" key="3">
    <source>
        <dbReference type="EMBL" id="CAG6470270.1"/>
    </source>
</evidence>
<name>A0A8D8B8I8_CULPI</name>
<feature type="region of interest" description="Disordered" evidence="1">
    <location>
        <begin position="175"/>
        <end position="204"/>
    </location>
</feature>
<reference evidence="3" key="1">
    <citation type="submission" date="2021-05" db="EMBL/GenBank/DDBJ databases">
        <authorList>
            <person name="Alioto T."/>
            <person name="Alioto T."/>
            <person name="Gomez Garrido J."/>
        </authorList>
    </citation>
    <scope>NUCLEOTIDE SEQUENCE</scope>
</reference>
<feature type="chain" id="PRO_5034822909" evidence="2">
    <location>
        <begin position="21"/>
        <end position="204"/>
    </location>
</feature>
<dbReference type="AlphaFoldDB" id="A0A8D8B8I8"/>
<evidence type="ECO:0000256" key="1">
    <source>
        <dbReference type="SAM" id="MobiDB-lite"/>
    </source>
</evidence>
<proteinExistence type="predicted"/>
<accession>A0A8D8B8I8</accession>
<feature type="signal peptide" evidence="2">
    <location>
        <begin position="1"/>
        <end position="20"/>
    </location>
</feature>
<evidence type="ECO:0000256" key="2">
    <source>
        <dbReference type="SAM" id="SignalP"/>
    </source>
</evidence>
<organism evidence="3">
    <name type="scientific">Culex pipiens</name>
    <name type="common">House mosquito</name>
    <dbReference type="NCBI Taxonomy" id="7175"/>
    <lineage>
        <taxon>Eukaryota</taxon>
        <taxon>Metazoa</taxon>
        <taxon>Ecdysozoa</taxon>
        <taxon>Arthropoda</taxon>
        <taxon>Hexapoda</taxon>
        <taxon>Insecta</taxon>
        <taxon>Pterygota</taxon>
        <taxon>Neoptera</taxon>
        <taxon>Endopterygota</taxon>
        <taxon>Diptera</taxon>
        <taxon>Nematocera</taxon>
        <taxon>Culicoidea</taxon>
        <taxon>Culicidae</taxon>
        <taxon>Culicinae</taxon>
        <taxon>Culicini</taxon>
        <taxon>Culex</taxon>
        <taxon>Culex</taxon>
    </lineage>
</organism>
<sequence length="204" mass="22769">MAPMAWHVTVVLAMAMVAAATVTKNPPQFQTNPSVNTRQLISTLVRDLRETEKSLTPLKTSKTSLERTFTKYLTQNARQHGRQSDLNLHRKGQNLLQKALQLRTNASQLENRIERQFEPRLSQLQALPRTSQDSTVDTQIAQSVNIYRRICELLLNLIEVPAYIVAQLSGVESDEFGDSEQDEGLGFGGDIAEDYGEVGVNGTE</sequence>
<dbReference type="EMBL" id="HBUE01065015">
    <property type="protein sequence ID" value="CAG6470270.1"/>
    <property type="molecule type" value="Transcribed_RNA"/>
</dbReference>
<keyword evidence="2" id="KW-0732">Signal</keyword>